<evidence type="ECO:0000256" key="1">
    <source>
        <dbReference type="ARBA" id="ARBA00022737"/>
    </source>
</evidence>
<evidence type="ECO:0000256" key="4">
    <source>
        <dbReference type="SAM" id="MobiDB-lite"/>
    </source>
</evidence>
<dbReference type="InterPro" id="IPR002110">
    <property type="entry name" value="Ankyrin_rpt"/>
</dbReference>
<feature type="compositionally biased region" description="Low complexity" evidence="4">
    <location>
        <begin position="102"/>
        <end position="116"/>
    </location>
</feature>
<dbReference type="Gene3D" id="1.25.40.20">
    <property type="entry name" value="Ankyrin repeat-containing domain"/>
    <property type="match status" value="1"/>
</dbReference>
<feature type="compositionally biased region" description="Polar residues" evidence="4">
    <location>
        <begin position="117"/>
        <end position="129"/>
    </location>
</feature>
<dbReference type="KEGG" id="aqu:109589063"/>
<dbReference type="Proteomes" id="UP000007879">
    <property type="component" value="Unassembled WGS sequence"/>
</dbReference>
<protein>
    <recommendedName>
        <fullName evidence="7">C-terminal of Roc (COR) domain-containing protein</fullName>
    </recommendedName>
</protein>
<evidence type="ECO:0000313" key="6">
    <source>
        <dbReference type="Proteomes" id="UP000007879"/>
    </source>
</evidence>
<keyword evidence="1" id="KW-0677">Repeat</keyword>
<feature type="region of interest" description="Disordered" evidence="4">
    <location>
        <begin position="98"/>
        <end position="130"/>
    </location>
</feature>
<sequence length="1064" mass="119482">MASMTMRGDTALIEAARGGNCDVVELLLKKGADPSHSNYYGNNALIVAAGEGHYDIVQLLLKNGANINDENIFRETALAVAARKGYDNIVQLLSEEPHQNITTHNSTQSSTPPSTSAGINQTSKGTTSADDVAAITEKLEELQSYLPQMSEMIDKMKESGPSNQLNEFNNLYQAILTKTTSISMSTLQTGHIVLKKMFPEDSSTDTDSIKDKASISATFAEIDLIHLQEAMEDGLVESFVTKAVVQGEARVGKSSVKSLLVSEPYTDNTSTNCIEPPCVAVKCYGHTGKYWERINEEEMGIKVIAAVQSGAMKKSESQSHAEEMDLSKPSELHVKKSNVKKQQKYPSKASKFRNESVPMDDYFSSSGGALAAATIELTSDSSEKDAVVRVRKFYQKCKRSQKEGTSLHGRRWLYFIDSGGQIQFQKLLPAFMPYASVLLLVVNLSKNLSDPSSTAMQLSEKEISVGQHSLSVIEILKNLLSAIASSAQRYRSLIADDPVLSKCITPPSDKLKVLPVATHRDKYEEALKDGKESIVNKKITINEIFHRHETCEIVGCEGKIYLYEVDGRKARDNVFENLQPDSDLYKIAQVLEDNAYQIKVPLKWYCFGVLLHDVAKEGCGVLSLSFCQKLAQQLKVNLSSEESLSAIKFLSFLNKLLFYPDSPAGDLVFVNIESLINILRDLLVFICNTHSEANLLLPDQKALVCKGHLSIEILKKASKSCNEICEEFSDFDMKLLGLFEYLLIATKLPEKDTFFMPALLPIKDVSDINPYPNTTPLLLYFENAIPMGLFCAVIVHLLSHKESPWTVVEQSNFSNYFTLQCPDLLESRIILVEQLNCITLHCRAEDDFIPARDAVEKAVAVAMSKHKLSMCEKPKRAFYCLCGKGRHIAEVSWVKPQHRYVFRCTIDYESQKLPDCLNWLDQTSKRKRQHDELQHLPFVLETNIAYQVLVDSTEEIKEYFSDDFSEIASKLLQMNLITERERSVISDANIGQNKYQRMEKLMEHVKVAVKIKESVFFLFLNIFNKKGTQSATEFARKLMQRYEDKLSDAHLESSSKRAKQYERD</sequence>
<feature type="repeat" description="ANK" evidence="3">
    <location>
        <begin position="7"/>
        <end position="39"/>
    </location>
</feature>
<proteinExistence type="predicted"/>
<dbReference type="PANTHER" id="PTHR24171">
    <property type="entry name" value="ANKYRIN REPEAT DOMAIN-CONTAINING PROTEIN 39-RELATED"/>
    <property type="match status" value="1"/>
</dbReference>
<evidence type="ECO:0000313" key="5">
    <source>
        <dbReference type="EnsemblMetazoa" id="XP_019860743.1"/>
    </source>
</evidence>
<dbReference type="Pfam" id="PF12796">
    <property type="entry name" value="Ank_2"/>
    <property type="match status" value="1"/>
</dbReference>
<dbReference type="RefSeq" id="XP_019860743.1">
    <property type="nucleotide sequence ID" value="XM_020005184.1"/>
</dbReference>
<keyword evidence="2 3" id="KW-0040">ANK repeat</keyword>
<name>A0AAN0JUC0_AMPQE</name>
<dbReference type="SMART" id="SM00248">
    <property type="entry name" value="ANK"/>
    <property type="match status" value="3"/>
</dbReference>
<dbReference type="GeneID" id="109589063"/>
<dbReference type="PROSITE" id="PS50297">
    <property type="entry name" value="ANK_REP_REGION"/>
    <property type="match status" value="2"/>
</dbReference>
<dbReference type="PROSITE" id="PS50088">
    <property type="entry name" value="ANK_REPEAT"/>
    <property type="match status" value="2"/>
</dbReference>
<evidence type="ECO:0000256" key="3">
    <source>
        <dbReference type="PROSITE-ProRule" id="PRU00023"/>
    </source>
</evidence>
<dbReference type="SUPFAM" id="SSF48403">
    <property type="entry name" value="Ankyrin repeat"/>
    <property type="match status" value="1"/>
</dbReference>
<dbReference type="AlphaFoldDB" id="A0AAN0JUC0"/>
<organism evidence="5 6">
    <name type="scientific">Amphimedon queenslandica</name>
    <name type="common">Sponge</name>
    <dbReference type="NCBI Taxonomy" id="400682"/>
    <lineage>
        <taxon>Eukaryota</taxon>
        <taxon>Metazoa</taxon>
        <taxon>Porifera</taxon>
        <taxon>Demospongiae</taxon>
        <taxon>Heteroscleromorpha</taxon>
        <taxon>Haplosclerida</taxon>
        <taxon>Niphatidae</taxon>
        <taxon>Amphimedon</taxon>
    </lineage>
</organism>
<keyword evidence="6" id="KW-1185">Reference proteome</keyword>
<reference evidence="5" key="2">
    <citation type="submission" date="2024-06" db="UniProtKB">
        <authorList>
            <consortium name="EnsemblMetazoa"/>
        </authorList>
    </citation>
    <scope>IDENTIFICATION</scope>
</reference>
<reference evidence="6" key="1">
    <citation type="journal article" date="2010" name="Nature">
        <title>The Amphimedon queenslandica genome and the evolution of animal complexity.</title>
        <authorList>
            <person name="Srivastava M."/>
            <person name="Simakov O."/>
            <person name="Chapman J."/>
            <person name="Fahey B."/>
            <person name="Gauthier M.E."/>
            <person name="Mitros T."/>
            <person name="Richards G.S."/>
            <person name="Conaco C."/>
            <person name="Dacre M."/>
            <person name="Hellsten U."/>
            <person name="Larroux C."/>
            <person name="Putnam N.H."/>
            <person name="Stanke M."/>
            <person name="Adamska M."/>
            <person name="Darling A."/>
            <person name="Degnan S.M."/>
            <person name="Oakley T.H."/>
            <person name="Plachetzki D.C."/>
            <person name="Zhai Y."/>
            <person name="Adamski M."/>
            <person name="Calcino A."/>
            <person name="Cummins S.F."/>
            <person name="Goodstein D.M."/>
            <person name="Harris C."/>
            <person name="Jackson D.J."/>
            <person name="Leys S.P."/>
            <person name="Shu S."/>
            <person name="Woodcroft B.J."/>
            <person name="Vervoort M."/>
            <person name="Kosik K.S."/>
            <person name="Manning G."/>
            <person name="Degnan B.M."/>
            <person name="Rokhsar D.S."/>
        </authorList>
    </citation>
    <scope>NUCLEOTIDE SEQUENCE [LARGE SCALE GENOMIC DNA]</scope>
</reference>
<dbReference type="EnsemblMetazoa" id="XM_020005184.1">
    <property type="protein sequence ID" value="XP_019860743.1"/>
    <property type="gene ID" value="LOC109589063"/>
</dbReference>
<dbReference type="InterPro" id="IPR036770">
    <property type="entry name" value="Ankyrin_rpt-contain_sf"/>
</dbReference>
<evidence type="ECO:0008006" key="7">
    <source>
        <dbReference type="Google" id="ProtNLM"/>
    </source>
</evidence>
<evidence type="ECO:0000256" key="2">
    <source>
        <dbReference type="ARBA" id="ARBA00023043"/>
    </source>
</evidence>
<accession>A0AAN0JUC0</accession>
<feature type="repeat" description="ANK" evidence="3">
    <location>
        <begin position="40"/>
        <end position="72"/>
    </location>
</feature>